<dbReference type="EMBL" id="BTGB01000009">
    <property type="protein sequence ID" value="GMM48094.1"/>
    <property type="molecule type" value="Genomic_DNA"/>
</dbReference>
<feature type="region of interest" description="Disordered" evidence="1">
    <location>
        <begin position="620"/>
        <end position="648"/>
    </location>
</feature>
<feature type="compositionally biased region" description="Polar residues" evidence="1">
    <location>
        <begin position="109"/>
        <end position="120"/>
    </location>
</feature>
<name>A0AAV5RBW1_PICKL</name>
<reference evidence="3 4" key="1">
    <citation type="journal article" date="2023" name="Elife">
        <title>Identification of key yeast species and microbe-microbe interactions impacting larval growth of Drosophila in the wild.</title>
        <authorList>
            <person name="Mure A."/>
            <person name="Sugiura Y."/>
            <person name="Maeda R."/>
            <person name="Honda K."/>
            <person name="Sakurai N."/>
            <person name="Takahashi Y."/>
            <person name="Watada M."/>
            <person name="Katoh T."/>
            <person name="Gotoh A."/>
            <person name="Gotoh Y."/>
            <person name="Taniguchi I."/>
            <person name="Nakamura K."/>
            <person name="Hayashi T."/>
            <person name="Katayama T."/>
            <person name="Uemura T."/>
            <person name="Hattori Y."/>
        </authorList>
    </citation>
    <scope>NUCLEOTIDE SEQUENCE [LARGE SCALE GENOMIC DNA]</scope>
    <source>
        <strain evidence="3 4">PK-24</strain>
    </source>
</reference>
<dbReference type="GO" id="GO:0007094">
    <property type="term" value="P:mitotic spindle assembly checkpoint signaling"/>
    <property type="evidence" value="ECO:0007669"/>
    <property type="project" value="TreeGrafter"/>
</dbReference>
<feature type="compositionally biased region" description="Low complexity" evidence="1">
    <location>
        <begin position="475"/>
        <end position="492"/>
    </location>
</feature>
<accession>A0AAV5RBW1</accession>
<dbReference type="InterPro" id="IPR013253">
    <property type="entry name" value="Spc7_domain"/>
</dbReference>
<sequence>MSFNREKDVKENEQLFGEKDPSKIKRLSLPFAPSNKRNNLPNRRHTLVPSRSILKAVVDSNLTTDIASELAKKRRRVSFAPEVTLHKINFLKSSEERKPKRRSSLGGVNPNQDNNDSKLSTTKFIEKIHKLETNNENNNENIKLDNLQITNQITNQIMIDEETQTMEMSVELTQQILQQQENIWNQNTEQHNEKSVDQEEKSNSLRELFDDVEKELNSDNDDIVDIEFTEQITNSPIKNITDNEHSDRSENADEVTMEFTEPLSLLKINDNATEFKKDKSIGNNLKENLIDNNDEIDQSELDNGFPKVNHGLLQAQELADDDQMEFTEPIETPFGHEHNFDDKIPDDPPKMEFNIQEVVEKNDESKPMEFTETINFDKSIQRITSVEHEGAEDSQEDENLSSEENDDIIHRAAINPNQENEVIHSRAKLREQSIDKIGQTPIETNLEKHLSKMNSPREDIENQNYNLFESNSNLTTVEETSEPPTSSTSNNEKSNISTRENEEFNHETKYAEYNDIDNETYQHDTYQHDTTNNVSVDMTNEENEMSTDMENSLVGTEMIPLAEVTGDFTENQDDYDSDNSFTDDNHINVSLDTFLSDVNVQFFDYIGPSEMEISQTLKFNPNIKSSPESSSSPSTTTTTTSSSSSTPITHSQAKSNLMDFIDSCINIPYYHYVIHLINQYRSSTQSISTMVNTFSNDVLEFNPTAIREYYQQADDLKSDLSTNYQAIASFTRKQAKCQNLRFVSSLLEQLILSYERTNLGLEKELNKAFEWRRNVLIERQRMIEKKMELDQYITSLNTLKDNWNSMDIERMKRANQDMIAQNELKNSTKQKISEISKSLGSKSKVLDSKRKKKEDLLKEIEELKRDIANKTIPEKLDLEKVREQLINLEKEKSIKLLSSNPISLLIFDTLKIVFKKLNMNEYEVSLESMKSELFKPFSPLFDQFVFQNTKTVKASEVNIYLKGLIQSWKVFSSVWKELLTIHYLHSSSITGESFKLEFQLSQPIGTSLCNHIFVQGNIKDLLSKDEKITVTVESENPYQEDINKETVIENLRILFQNKNSVINRLCVE</sequence>
<dbReference type="GO" id="GO:1990758">
    <property type="term" value="P:mitotic sister chromatid biorientation"/>
    <property type="evidence" value="ECO:0007669"/>
    <property type="project" value="TreeGrafter"/>
</dbReference>
<dbReference type="PANTHER" id="PTHR28260:SF1">
    <property type="entry name" value="SPINDLE POLE BODY COMPONENT SPC105"/>
    <property type="match status" value="1"/>
</dbReference>
<gene>
    <name evidence="3" type="ORF">DAPK24_046920</name>
</gene>
<proteinExistence type="predicted"/>
<dbReference type="InterPro" id="IPR033338">
    <property type="entry name" value="Spc105/Spc7"/>
</dbReference>
<dbReference type="AlphaFoldDB" id="A0AAV5RBW1"/>
<comment type="caution">
    <text evidence="3">The sequence shown here is derived from an EMBL/GenBank/DDBJ whole genome shotgun (WGS) entry which is preliminary data.</text>
</comment>
<dbReference type="GO" id="GO:0034501">
    <property type="term" value="P:protein localization to kinetochore"/>
    <property type="evidence" value="ECO:0007669"/>
    <property type="project" value="TreeGrafter"/>
</dbReference>
<dbReference type="SMART" id="SM00787">
    <property type="entry name" value="Spc7"/>
    <property type="match status" value="1"/>
</dbReference>
<evidence type="ECO:0000313" key="4">
    <source>
        <dbReference type="Proteomes" id="UP001378960"/>
    </source>
</evidence>
<dbReference type="GO" id="GO:0000776">
    <property type="term" value="C:kinetochore"/>
    <property type="evidence" value="ECO:0007669"/>
    <property type="project" value="TreeGrafter"/>
</dbReference>
<feature type="region of interest" description="Disordered" evidence="1">
    <location>
        <begin position="474"/>
        <end position="506"/>
    </location>
</feature>
<evidence type="ECO:0000313" key="3">
    <source>
        <dbReference type="EMBL" id="GMM48094.1"/>
    </source>
</evidence>
<protein>
    <recommendedName>
        <fullName evidence="2">Spc7 kinetochore protein domain-containing protein</fullName>
    </recommendedName>
</protein>
<dbReference type="Proteomes" id="UP001378960">
    <property type="component" value="Unassembled WGS sequence"/>
</dbReference>
<organism evidence="3 4">
    <name type="scientific">Pichia kluyveri</name>
    <name type="common">Yeast</name>
    <dbReference type="NCBI Taxonomy" id="36015"/>
    <lineage>
        <taxon>Eukaryota</taxon>
        <taxon>Fungi</taxon>
        <taxon>Dikarya</taxon>
        <taxon>Ascomycota</taxon>
        <taxon>Saccharomycotina</taxon>
        <taxon>Pichiomycetes</taxon>
        <taxon>Pichiales</taxon>
        <taxon>Pichiaceae</taxon>
        <taxon>Pichia</taxon>
    </lineage>
</organism>
<feature type="domain" description="Spc7 kinetochore protein" evidence="2">
    <location>
        <begin position="575"/>
        <end position="915"/>
    </location>
</feature>
<evidence type="ECO:0000259" key="2">
    <source>
        <dbReference type="SMART" id="SM00787"/>
    </source>
</evidence>
<keyword evidence="4" id="KW-1185">Reference proteome</keyword>
<dbReference type="PANTHER" id="PTHR28260">
    <property type="entry name" value="SPINDLE POLE BODY COMPONENT SPC105"/>
    <property type="match status" value="1"/>
</dbReference>
<feature type="region of interest" description="Disordered" evidence="1">
    <location>
        <begin position="1"/>
        <end position="20"/>
    </location>
</feature>
<feature type="compositionally biased region" description="Low complexity" evidence="1">
    <location>
        <begin position="625"/>
        <end position="647"/>
    </location>
</feature>
<evidence type="ECO:0000256" key="1">
    <source>
        <dbReference type="SAM" id="MobiDB-lite"/>
    </source>
</evidence>
<feature type="region of interest" description="Disordered" evidence="1">
    <location>
        <begin position="94"/>
        <end position="120"/>
    </location>
</feature>
<dbReference type="Pfam" id="PF08317">
    <property type="entry name" value="Spc7"/>
    <property type="match status" value="1"/>
</dbReference>